<dbReference type="Proteomes" id="UP000516173">
    <property type="component" value="Chromosome"/>
</dbReference>
<evidence type="ECO:0008006" key="3">
    <source>
        <dbReference type="Google" id="ProtNLM"/>
    </source>
</evidence>
<protein>
    <recommendedName>
        <fullName evidence="3">Response regulatory domain-containing protein</fullName>
    </recommendedName>
</protein>
<name>A0A7G1KKK6_9NOCA</name>
<dbReference type="EMBL" id="AP023396">
    <property type="protein sequence ID" value="BCK55797.1"/>
    <property type="molecule type" value="Genomic_DNA"/>
</dbReference>
<accession>A0A7G1KKK6</accession>
<evidence type="ECO:0000313" key="1">
    <source>
        <dbReference type="EMBL" id="BCK55797.1"/>
    </source>
</evidence>
<evidence type="ECO:0000313" key="2">
    <source>
        <dbReference type="Proteomes" id="UP000516173"/>
    </source>
</evidence>
<sequence>MPSDRAENAIRLLVAEDHPMVAVALDSAFELVEDIEIVERTGSVAETIAATART</sequence>
<proteinExistence type="predicted"/>
<dbReference type="AlphaFoldDB" id="A0A7G1KKK6"/>
<keyword evidence="2" id="KW-1185">Reference proteome</keyword>
<dbReference type="KEGG" id="nwl:NWFMUON74_35690"/>
<dbReference type="RefSeq" id="WP_187682983.1">
    <property type="nucleotide sequence ID" value="NZ_AP023396.1"/>
</dbReference>
<reference evidence="1 2" key="1">
    <citation type="submission" date="2020-08" db="EMBL/GenBank/DDBJ databases">
        <title>Genome Sequencing of Nocardia wallacei strain FMUON74 and assembly.</title>
        <authorList>
            <person name="Toyokawa M."/>
            <person name="Uesaka K."/>
        </authorList>
    </citation>
    <scope>NUCLEOTIDE SEQUENCE [LARGE SCALE GENOMIC DNA]</scope>
    <source>
        <strain evidence="1 2">FMUON74</strain>
    </source>
</reference>
<gene>
    <name evidence="1" type="ORF">NWFMUON74_35690</name>
</gene>
<dbReference type="GeneID" id="80348096"/>
<organism evidence="1 2">
    <name type="scientific">Nocardia wallacei</name>
    <dbReference type="NCBI Taxonomy" id="480035"/>
    <lineage>
        <taxon>Bacteria</taxon>
        <taxon>Bacillati</taxon>
        <taxon>Actinomycetota</taxon>
        <taxon>Actinomycetes</taxon>
        <taxon>Mycobacteriales</taxon>
        <taxon>Nocardiaceae</taxon>
        <taxon>Nocardia</taxon>
    </lineage>
</organism>